<dbReference type="HOGENOM" id="CLU_2664361_0_0_5"/>
<name>B0SXZ6_CAUSK</name>
<proteinExistence type="predicted"/>
<reference evidence="1" key="1">
    <citation type="submission" date="2008-01" db="EMBL/GenBank/DDBJ databases">
        <title>Complete sequence of chromosome of Caulobacter sp. K31.</title>
        <authorList>
            <consortium name="US DOE Joint Genome Institute"/>
            <person name="Copeland A."/>
            <person name="Lucas S."/>
            <person name="Lapidus A."/>
            <person name="Barry K."/>
            <person name="Glavina del Rio T."/>
            <person name="Dalin E."/>
            <person name="Tice H."/>
            <person name="Pitluck S."/>
            <person name="Bruce D."/>
            <person name="Goodwin L."/>
            <person name="Thompson L.S."/>
            <person name="Brettin T."/>
            <person name="Detter J.C."/>
            <person name="Han C."/>
            <person name="Schmutz J."/>
            <person name="Larimer F."/>
            <person name="Land M."/>
            <person name="Hauser L."/>
            <person name="Kyrpides N."/>
            <person name="Kim E."/>
            <person name="Stephens C."/>
            <person name="Richardson P."/>
        </authorList>
    </citation>
    <scope>NUCLEOTIDE SEQUENCE [LARGE SCALE GENOMIC DNA]</scope>
    <source>
        <strain evidence="1">K31</strain>
    </source>
</reference>
<dbReference type="EMBL" id="CP000927">
    <property type="protein sequence ID" value="ABZ70319.1"/>
    <property type="molecule type" value="Genomic_DNA"/>
</dbReference>
<dbReference type="KEGG" id="cak:Caul_1189"/>
<protein>
    <submittedName>
        <fullName evidence="1">Uncharacterized protein</fullName>
    </submittedName>
</protein>
<accession>B0SXZ6</accession>
<evidence type="ECO:0000313" key="1">
    <source>
        <dbReference type="EMBL" id="ABZ70319.1"/>
    </source>
</evidence>
<organism evidence="1">
    <name type="scientific">Caulobacter sp. (strain K31)</name>
    <dbReference type="NCBI Taxonomy" id="366602"/>
    <lineage>
        <taxon>Bacteria</taxon>
        <taxon>Pseudomonadati</taxon>
        <taxon>Pseudomonadota</taxon>
        <taxon>Alphaproteobacteria</taxon>
        <taxon>Caulobacterales</taxon>
        <taxon>Caulobacteraceae</taxon>
        <taxon>Caulobacter</taxon>
    </lineage>
</organism>
<dbReference type="STRING" id="366602.Caul_1189"/>
<dbReference type="OrthoDB" id="1495544at2"/>
<dbReference type="AlphaFoldDB" id="B0SXZ6"/>
<gene>
    <name evidence="1" type="ordered locus">Caul_1189</name>
</gene>
<sequence length="75" mass="8238">MIERTAVYVGLVGEGTDVWRPTSAYRLTETVYVLSNENFDADTETWAVAPGSLVTVTNQQTRTGLIPVAVIHAER</sequence>